<feature type="region of interest" description="Disordered" evidence="4">
    <location>
        <begin position="1"/>
        <end position="25"/>
    </location>
</feature>
<dbReference type="EMBL" id="CP031264">
    <property type="protein sequence ID" value="AXI77481.1"/>
    <property type="molecule type" value="Genomic_DNA"/>
</dbReference>
<evidence type="ECO:0000256" key="1">
    <source>
        <dbReference type="ARBA" id="ARBA00023015"/>
    </source>
</evidence>
<name>A0A345SUS6_9ACTN</name>
<evidence type="ECO:0000313" key="6">
    <source>
        <dbReference type="EMBL" id="AXI77481.1"/>
    </source>
</evidence>
<proteinExistence type="predicted"/>
<dbReference type="PANTHER" id="PTHR43537:SF24">
    <property type="entry name" value="GLUCONATE OPERON TRANSCRIPTIONAL REPRESSOR"/>
    <property type="match status" value="1"/>
</dbReference>
<dbReference type="Gene3D" id="1.20.120.530">
    <property type="entry name" value="GntR ligand-binding domain-like"/>
    <property type="match status" value="1"/>
</dbReference>
<dbReference type="SMART" id="SM00895">
    <property type="entry name" value="FCD"/>
    <property type="match status" value="1"/>
</dbReference>
<dbReference type="SUPFAM" id="SSF48008">
    <property type="entry name" value="GntR ligand-binding domain-like"/>
    <property type="match status" value="1"/>
</dbReference>
<dbReference type="Proteomes" id="UP000249340">
    <property type="component" value="Chromosome"/>
</dbReference>
<dbReference type="Pfam" id="PF00392">
    <property type="entry name" value="GntR"/>
    <property type="match status" value="1"/>
</dbReference>
<evidence type="ECO:0000313" key="7">
    <source>
        <dbReference type="Proteomes" id="UP000249340"/>
    </source>
</evidence>
<reference evidence="7" key="1">
    <citation type="submission" date="2018-07" db="EMBL/GenBank/DDBJ databases">
        <title>Streptacidiphilus bronchialis DSM 106435 chromosome.</title>
        <authorList>
            <person name="Batra D."/>
            <person name="Gulvik C.A."/>
        </authorList>
    </citation>
    <scope>NUCLEOTIDE SEQUENCE [LARGE SCALE GENOMIC DNA]</scope>
    <source>
        <strain evidence="7">DSM 106435</strain>
    </source>
</reference>
<organism evidence="6 7">
    <name type="scientific">Peterkaempfera bronchialis</name>
    <dbReference type="NCBI Taxonomy" id="2126346"/>
    <lineage>
        <taxon>Bacteria</taxon>
        <taxon>Bacillati</taxon>
        <taxon>Actinomycetota</taxon>
        <taxon>Actinomycetes</taxon>
        <taxon>Kitasatosporales</taxon>
        <taxon>Streptomycetaceae</taxon>
        <taxon>Peterkaempfera</taxon>
    </lineage>
</organism>
<dbReference type="SUPFAM" id="SSF46785">
    <property type="entry name" value="Winged helix' DNA-binding domain"/>
    <property type="match status" value="1"/>
</dbReference>
<keyword evidence="2" id="KW-0238">DNA-binding</keyword>
<dbReference type="InterPro" id="IPR036390">
    <property type="entry name" value="WH_DNA-bd_sf"/>
</dbReference>
<keyword evidence="3" id="KW-0804">Transcription</keyword>
<dbReference type="KEGG" id="stri:C7M71_008545"/>
<feature type="domain" description="HTH gntR-type" evidence="5">
    <location>
        <begin position="43"/>
        <end position="113"/>
    </location>
</feature>
<dbReference type="InterPro" id="IPR008920">
    <property type="entry name" value="TF_FadR/GntR_C"/>
</dbReference>
<dbReference type="InterPro" id="IPR036388">
    <property type="entry name" value="WH-like_DNA-bd_sf"/>
</dbReference>
<dbReference type="Pfam" id="PF07729">
    <property type="entry name" value="FCD"/>
    <property type="match status" value="1"/>
</dbReference>
<dbReference type="InterPro" id="IPR011711">
    <property type="entry name" value="GntR_C"/>
</dbReference>
<gene>
    <name evidence="6" type="ORF">C7M71_008545</name>
</gene>
<dbReference type="Gene3D" id="1.10.10.10">
    <property type="entry name" value="Winged helix-like DNA-binding domain superfamily/Winged helix DNA-binding domain"/>
    <property type="match status" value="1"/>
</dbReference>
<dbReference type="PANTHER" id="PTHR43537">
    <property type="entry name" value="TRANSCRIPTIONAL REGULATOR, GNTR FAMILY"/>
    <property type="match status" value="1"/>
</dbReference>
<protein>
    <submittedName>
        <fullName evidence="6">FadR family transcriptional regulator</fullName>
    </submittedName>
</protein>
<dbReference type="SMART" id="SM00345">
    <property type="entry name" value="HTH_GNTR"/>
    <property type="match status" value="1"/>
</dbReference>
<sequence>MFSSPATVTPMPGSPDRPEPDPDPGADVALGLNTPALSGIRRLSALDAVRARIGLAVDLGLLAPGERLPSSDRIAAALGVGEITARRALVSLCRDGVLERRRGRTGGTLVAERPARAAAETTAAFRSDSAAVRRLIDHRLVLECGVAHLAAARVDDDTLKRLDDLVAEMDEAPSWAEFHSCDERFHLAVAAATGLDSVTEPYSALLRDLYRYYLPYPMEALRASNAEHRALVEALRRHDAAGAADITRRHVEELHQTMFVGLLGGEADTA</sequence>
<evidence type="ECO:0000256" key="2">
    <source>
        <dbReference type="ARBA" id="ARBA00023125"/>
    </source>
</evidence>
<evidence type="ECO:0000259" key="5">
    <source>
        <dbReference type="PROSITE" id="PS50949"/>
    </source>
</evidence>
<keyword evidence="1" id="KW-0805">Transcription regulation</keyword>
<keyword evidence="7" id="KW-1185">Reference proteome</keyword>
<accession>A0A345SUS6</accession>
<dbReference type="GO" id="GO:0003700">
    <property type="term" value="F:DNA-binding transcription factor activity"/>
    <property type="evidence" value="ECO:0007669"/>
    <property type="project" value="InterPro"/>
</dbReference>
<dbReference type="PROSITE" id="PS50949">
    <property type="entry name" value="HTH_GNTR"/>
    <property type="match status" value="1"/>
</dbReference>
<evidence type="ECO:0000256" key="4">
    <source>
        <dbReference type="SAM" id="MobiDB-lite"/>
    </source>
</evidence>
<dbReference type="OrthoDB" id="9784718at2"/>
<dbReference type="GO" id="GO:0003677">
    <property type="term" value="F:DNA binding"/>
    <property type="evidence" value="ECO:0007669"/>
    <property type="project" value="UniProtKB-KW"/>
</dbReference>
<evidence type="ECO:0000256" key="3">
    <source>
        <dbReference type="ARBA" id="ARBA00023163"/>
    </source>
</evidence>
<dbReference type="InterPro" id="IPR000524">
    <property type="entry name" value="Tscrpt_reg_HTH_GntR"/>
</dbReference>
<dbReference type="AlphaFoldDB" id="A0A345SUS6"/>